<proteinExistence type="predicted"/>
<dbReference type="EMBL" id="WUMK01000003">
    <property type="protein sequence ID" value="MXN45482.1"/>
    <property type="molecule type" value="Genomic_DNA"/>
</dbReference>
<dbReference type="Proteomes" id="UP000435802">
    <property type="component" value="Unassembled WGS sequence"/>
</dbReference>
<name>A0A6N8SF08_9HYPH</name>
<reference evidence="2 3" key="1">
    <citation type="submission" date="2019-12" db="EMBL/GenBank/DDBJ databases">
        <title>Shinella kummerowiae sp. nov., a symbiotic bacterium isolated from root nodules of the herbal legume Kummerowia stipulacea.</title>
        <authorList>
            <person name="Gao J."/>
        </authorList>
    </citation>
    <scope>NUCLEOTIDE SEQUENCE [LARGE SCALE GENOMIC DNA]</scope>
    <source>
        <strain evidence="2 3">CCBAU 25048</strain>
    </source>
</reference>
<sequence>MTQHQRLLDPAPGDAPAASPIDQPLRETVALSDGKLSGLENNAWLDLLLPDKLPAETTLTTAERNRMHSVLRTLLEALELDHAASVRKLEALLLELGKPDGLPAAVDTTGLPLTAFQASDYDRYFRVNRLTTGEPAVAMARSLIQTVHAVTALFDRGKDLPAIHIRRQIEGFVSQTHLLARTFGVEPLR</sequence>
<feature type="compositionally biased region" description="Low complexity" evidence="1">
    <location>
        <begin position="9"/>
        <end position="21"/>
    </location>
</feature>
<dbReference type="AlphaFoldDB" id="A0A6N8SF08"/>
<evidence type="ECO:0008006" key="4">
    <source>
        <dbReference type="Google" id="ProtNLM"/>
    </source>
</evidence>
<dbReference type="RefSeq" id="WP_160858807.1">
    <property type="nucleotide sequence ID" value="NZ_WUMK01000003.1"/>
</dbReference>
<gene>
    <name evidence="2" type="ORF">GR138_09785</name>
</gene>
<feature type="region of interest" description="Disordered" evidence="1">
    <location>
        <begin position="1"/>
        <end position="21"/>
    </location>
</feature>
<evidence type="ECO:0000313" key="3">
    <source>
        <dbReference type="Proteomes" id="UP000435802"/>
    </source>
</evidence>
<organism evidence="2 3">
    <name type="scientific">Shinella kummerowiae</name>
    <dbReference type="NCBI Taxonomy" id="417745"/>
    <lineage>
        <taxon>Bacteria</taxon>
        <taxon>Pseudomonadati</taxon>
        <taxon>Pseudomonadota</taxon>
        <taxon>Alphaproteobacteria</taxon>
        <taxon>Hyphomicrobiales</taxon>
        <taxon>Rhizobiaceae</taxon>
        <taxon>Shinella</taxon>
    </lineage>
</organism>
<evidence type="ECO:0000256" key="1">
    <source>
        <dbReference type="SAM" id="MobiDB-lite"/>
    </source>
</evidence>
<keyword evidence="3" id="KW-1185">Reference proteome</keyword>
<accession>A0A6N8SF08</accession>
<dbReference type="OrthoDB" id="8290704at2"/>
<protein>
    <recommendedName>
        <fullName evidence="4">Siderophore biosynthesis protein</fullName>
    </recommendedName>
</protein>
<evidence type="ECO:0000313" key="2">
    <source>
        <dbReference type="EMBL" id="MXN45482.1"/>
    </source>
</evidence>
<comment type="caution">
    <text evidence="2">The sequence shown here is derived from an EMBL/GenBank/DDBJ whole genome shotgun (WGS) entry which is preliminary data.</text>
</comment>